<keyword evidence="2" id="KW-0677">Repeat</keyword>
<feature type="compositionally biased region" description="Acidic residues" evidence="6">
    <location>
        <begin position="273"/>
        <end position="290"/>
    </location>
</feature>
<evidence type="ECO:0000256" key="2">
    <source>
        <dbReference type="ARBA" id="ARBA00022737"/>
    </source>
</evidence>
<dbReference type="InParanoid" id="A0A482X9D4"/>
<feature type="compositionally biased region" description="Polar residues" evidence="6">
    <location>
        <begin position="781"/>
        <end position="797"/>
    </location>
</feature>
<dbReference type="GO" id="GO:0003676">
    <property type="term" value="F:nucleic acid binding"/>
    <property type="evidence" value="ECO:0007669"/>
    <property type="project" value="InterPro"/>
</dbReference>
<dbReference type="EMBL" id="QKKF02014716">
    <property type="protein sequence ID" value="RZF42575.1"/>
    <property type="molecule type" value="Genomic_DNA"/>
</dbReference>
<dbReference type="FunFam" id="3.30.160.60:FF:000688">
    <property type="entry name" value="zinc finger protein 197 isoform X1"/>
    <property type="match status" value="1"/>
</dbReference>
<keyword evidence="9" id="KW-1185">Reference proteome</keyword>
<evidence type="ECO:0000256" key="4">
    <source>
        <dbReference type="ARBA" id="ARBA00022833"/>
    </source>
</evidence>
<feature type="domain" description="C2H2-type" evidence="7">
    <location>
        <begin position="867"/>
        <end position="895"/>
    </location>
</feature>
<feature type="region of interest" description="Disordered" evidence="6">
    <location>
        <begin position="273"/>
        <end position="311"/>
    </location>
</feature>
<feature type="compositionally biased region" description="Polar residues" evidence="6">
    <location>
        <begin position="335"/>
        <end position="353"/>
    </location>
</feature>
<dbReference type="InterPro" id="IPR013087">
    <property type="entry name" value="Znf_C2H2_type"/>
</dbReference>
<dbReference type="SUPFAM" id="SSF57667">
    <property type="entry name" value="beta-beta-alpha zinc fingers"/>
    <property type="match status" value="6"/>
</dbReference>
<organism evidence="8 9">
    <name type="scientific">Laodelphax striatellus</name>
    <name type="common">Small brown planthopper</name>
    <name type="synonym">Delphax striatella</name>
    <dbReference type="NCBI Taxonomy" id="195883"/>
    <lineage>
        <taxon>Eukaryota</taxon>
        <taxon>Metazoa</taxon>
        <taxon>Ecdysozoa</taxon>
        <taxon>Arthropoda</taxon>
        <taxon>Hexapoda</taxon>
        <taxon>Insecta</taxon>
        <taxon>Pterygota</taxon>
        <taxon>Neoptera</taxon>
        <taxon>Paraneoptera</taxon>
        <taxon>Hemiptera</taxon>
        <taxon>Auchenorrhyncha</taxon>
        <taxon>Fulgoroidea</taxon>
        <taxon>Delphacidae</taxon>
        <taxon>Criomorphinae</taxon>
        <taxon>Laodelphax</taxon>
    </lineage>
</organism>
<dbReference type="FunCoup" id="A0A482X9D4">
    <property type="interactions" value="141"/>
</dbReference>
<evidence type="ECO:0000256" key="6">
    <source>
        <dbReference type="SAM" id="MobiDB-lite"/>
    </source>
</evidence>
<feature type="region of interest" description="Disordered" evidence="6">
    <location>
        <begin position="777"/>
        <end position="797"/>
    </location>
</feature>
<dbReference type="Proteomes" id="UP000291343">
    <property type="component" value="Unassembled WGS sequence"/>
</dbReference>
<evidence type="ECO:0000256" key="3">
    <source>
        <dbReference type="ARBA" id="ARBA00022771"/>
    </source>
</evidence>
<dbReference type="InterPro" id="IPR036236">
    <property type="entry name" value="Znf_C2H2_sf"/>
</dbReference>
<keyword evidence="1" id="KW-0479">Metal-binding</keyword>
<dbReference type="Gene3D" id="3.30.160.60">
    <property type="entry name" value="Classic Zinc Finger"/>
    <property type="match status" value="5"/>
</dbReference>
<comment type="caution">
    <text evidence="8">The sequence shown here is derived from an EMBL/GenBank/DDBJ whole genome shotgun (WGS) entry which is preliminary data.</text>
</comment>
<keyword evidence="3 5" id="KW-0863">Zinc-finger</keyword>
<dbReference type="GO" id="GO:0008270">
    <property type="term" value="F:zinc ion binding"/>
    <property type="evidence" value="ECO:0007669"/>
    <property type="project" value="UniProtKB-KW"/>
</dbReference>
<dbReference type="PROSITE" id="PS50157">
    <property type="entry name" value="ZINC_FINGER_C2H2_2"/>
    <property type="match status" value="5"/>
</dbReference>
<dbReference type="SMART" id="SM00451">
    <property type="entry name" value="ZnF_U1"/>
    <property type="match status" value="5"/>
</dbReference>
<dbReference type="STRING" id="195883.A0A482X9D4"/>
<feature type="region of interest" description="Disordered" evidence="6">
    <location>
        <begin position="427"/>
        <end position="446"/>
    </location>
</feature>
<feature type="region of interest" description="Disordered" evidence="6">
    <location>
        <begin position="335"/>
        <end position="379"/>
    </location>
</feature>
<feature type="domain" description="C2H2-type" evidence="7">
    <location>
        <begin position="747"/>
        <end position="774"/>
    </location>
</feature>
<reference evidence="8 9" key="1">
    <citation type="journal article" date="2017" name="Gigascience">
        <title>Genome sequence of the small brown planthopper, Laodelphax striatellus.</title>
        <authorList>
            <person name="Zhu J."/>
            <person name="Jiang F."/>
            <person name="Wang X."/>
            <person name="Yang P."/>
            <person name="Bao Y."/>
            <person name="Zhao W."/>
            <person name="Wang W."/>
            <person name="Lu H."/>
            <person name="Wang Q."/>
            <person name="Cui N."/>
            <person name="Li J."/>
            <person name="Chen X."/>
            <person name="Luo L."/>
            <person name="Yu J."/>
            <person name="Kang L."/>
            <person name="Cui F."/>
        </authorList>
    </citation>
    <scope>NUCLEOTIDE SEQUENCE [LARGE SCALE GENOMIC DNA]</scope>
    <source>
        <strain evidence="8">Lst14</strain>
    </source>
</reference>
<feature type="domain" description="C2H2-type" evidence="7">
    <location>
        <begin position="679"/>
        <end position="703"/>
    </location>
</feature>
<evidence type="ECO:0000256" key="5">
    <source>
        <dbReference type="PROSITE-ProRule" id="PRU00042"/>
    </source>
</evidence>
<dbReference type="OrthoDB" id="7788172at2759"/>
<dbReference type="GO" id="GO:0030674">
    <property type="term" value="F:protein-macromolecule adaptor activity"/>
    <property type="evidence" value="ECO:0007669"/>
    <property type="project" value="UniProtKB-ARBA"/>
</dbReference>
<feature type="domain" description="C2H2-type" evidence="7">
    <location>
        <begin position="610"/>
        <end position="641"/>
    </location>
</feature>
<protein>
    <recommendedName>
        <fullName evidence="7">C2H2-type domain-containing protein</fullName>
    </recommendedName>
</protein>
<dbReference type="Pfam" id="PF00096">
    <property type="entry name" value="zf-C2H2"/>
    <property type="match status" value="2"/>
</dbReference>
<keyword evidence="4" id="KW-0862">Zinc</keyword>
<dbReference type="PROSITE" id="PS00028">
    <property type="entry name" value="ZINC_FINGER_C2H2_1"/>
    <property type="match status" value="5"/>
</dbReference>
<feature type="compositionally biased region" description="Polar residues" evidence="6">
    <location>
        <begin position="367"/>
        <end position="379"/>
    </location>
</feature>
<evidence type="ECO:0000256" key="1">
    <source>
        <dbReference type="ARBA" id="ARBA00022723"/>
    </source>
</evidence>
<name>A0A482X9D4_LAOST</name>
<evidence type="ECO:0000259" key="7">
    <source>
        <dbReference type="PROSITE" id="PS50157"/>
    </source>
</evidence>
<sequence>MAYLADDDIHFCLRCRRTILGLGAYVEHRSQKNCHLQSGETSSPAPSTSTDSIKQLISISANAGRLVTTEQGTPGAPTSDVDPGLEADDFFSLLELQSSTKTGSSGIADLSVKDQKKPVGTGVFTRGKRRRGEGKVKERGVNLRKLVGGKKWRRFGKGGKRNKVKKVVSDEGVVASGVSKDLVASDFVEVTFETLLKTTETRQNPAEERRIENNMESSQENLVTNEEEIEKTGDKPFPELFSDFPQTPTSFPYFQNNISSSTEEVLPSTCGDELEEAAGDEEEDEEEEEVVPPRSYGGKWKPGSSPSLHHQRSLSLASVTWSDQEVANALSWGLESSTSTDPVNKSTIIQKQGSMPPPGHTRGKWLPSSNNDLLPKTGTAQWTGNRVQYWCGVCNRRLSSRGLYERHLMSPLHTRRTRHERQLDEDYLQHRAAPGGGVTSRRPRRLSRKLQETLAARMAVRGVKKTVKRDGKKPRNKTIQCEVCDLQVARHQIGKHLVSRFHLRRAATEPEAARRMTQSHAIPVARQAPFRCAICCFYCNTLDSMMFHWTSKMHRDRDAEVPGRYWCAVCKHFSDTSAGMEVHLRSDQHKEVVSVINKSFPIEIQKLVPLKCDVAGCERIFRYNSQLRLHSRLTGHVQTSGSASDSYQARIKCSQCSFVANSKRRLLIHMVFRHRLKKFFCSYCEMRFDTREEAVQHRRGEMHKYTVLRKCKAPNQLARACAHCSEVLSDILALKQHLAQMHPDKAHRCAKCGESFTMWQELSHHVRSSCQGLPEKLATSDDVTTPSTSKAEVGSDSSCPKCNYTSSSKTELLYHVALHGDPVYSKNYGKEGSKYEVPKFVCPTCSRLVRKDSLRNHLTTHTGEKCHVCNLCGLAFSRADVLIRHRKLVHKETMQCSICDVIFANAFSLRRHVQNHDQAREKSQRCSECGLAFIH</sequence>
<dbReference type="PANTHER" id="PTHR24379">
    <property type="entry name" value="KRAB AND ZINC FINGER DOMAIN-CONTAINING"/>
    <property type="match status" value="1"/>
</dbReference>
<dbReference type="AlphaFoldDB" id="A0A482X9D4"/>
<gene>
    <name evidence="8" type="ORF">LSTR_LSTR001370</name>
</gene>
<dbReference type="InterPro" id="IPR003604">
    <property type="entry name" value="Matrin/U1-like-C_Znf_C2H2"/>
</dbReference>
<dbReference type="PANTHER" id="PTHR24379:SF121">
    <property type="entry name" value="C2H2-TYPE DOMAIN-CONTAINING PROTEIN"/>
    <property type="match status" value="1"/>
</dbReference>
<evidence type="ECO:0000313" key="8">
    <source>
        <dbReference type="EMBL" id="RZF42575.1"/>
    </source>
</evidence>
<evidence type="ECO:0000313" key="9">
    <source>
        <dbReference type="Proteomes" id="UP000291343"/>
    </source>
</evidence>
<dbReference type="SMART" id="SM00355">
    <property type="entry name" value="ZnF_C2H2"/>
    <property type="match status" value="14"/>
</dbReference>
<proteinExistence type="predicted"/>
<accession>A0A482X9D4</accession>
<feature type="domain" description="C2H2-type" evidence="7">
    <location>
        <begin position="894"/>
        <end position="921"/>
    </location>
</feature>